<dbReference type="PROSITE" id="PS50968">
    <property type="entry name" value="BIOTINYL_LIPOYL"/>
    <property type="match status" value="1"/>
</dbReference>
<evidence type="ECO:0000256" key="2">
    <source>
        <dbReference type="ARBA" id="ARBA00004305"/>
    </source>
</evidence>
<keyword evidence="7" id="KW-0496">Mitochondrion</keyword>
<feature type="domain" description="Peripheral subunit-binding (PSBD)" evidence="13">
    <location>
        <begin position="159"/>
        <end position="196"/>
    </location>
</feature>
<evidence type="ECO:0000256" key="9">
    <source>
        <dbReference type="ARBA" id="ARBA00051775"/>
    </source>
</evidence>
<keyword evidence="6" id="KW-0809">Transit peptide</keyword>
<dbReference type="InterPro" id="IPR000089">
    <property type="entry name" value="Biotin_lipoyl"/>
</dbReference>
<name>A0AAD4N0E5_9BILA</name>
<accession>A0AAD4N0E5</accession>
<dbReference type="CDD" id="cd06849">
    <property type="entry name" value="lipoyl_domain"/>
    <property type="match status" value="1"/>
</dbReference>
<dbReference type="PROSITE" id="PS51826">
    <property type="entry name" value="PSBD"/>
    <property type="match status" value="1"/>
</dbReference>
<evidence type="ECO:0000259" key="12">
    <source>
        <dbReference type="PROSITE" id="PS50968"/>
    </source>
</evidence>
<evidence type="ECO:0000256" key="8">
    <source>
        <dbReference type="ARBA" id="ARBA00023315"/>
    </source>
</evidence>
<dbReference type="GO" id="GO:0005829">
    <property type="term" value="C:cytosol"/>
    <property type="evidence" value="ECO:0007669"/>
    <property type="project" value="UniProtKB-ARBA"/>
</dbReference>
<dbReference type="Pfam" id="PF02817">
    <property type="entry name" value="E3_binding"/>
    <property type="match status" value="1"/>
</dbReference>
<feature type="region of interest" description="Disordered" evidence="11">
    <location>
        <begin position="113"/>
        <end position="152"/>
    </location>
</feature>
<dbReference type="GO" id="GO:0031405">
    <property type="term" value="F:lipoic acid binding"/>
    <property type="evidence" value="ECO:0007669"/>
    <property type="project" value="TreeGrafter"/>
</dbReference>
<feature type="compositionally biased region" description="Polar residues" evidence="11">
    <location>
        <begin position="132"/>
        <end position="152"/>
    </location>
</feature>
<sequence>MNSIFLRGSRLALFSQCRRPAISRLSNHLRSFHFSSLLNGLVQFKLSDIGEGIAEVQVKEWHVKVGDQVNEFDDICVVQSDKASVTITSRYAGVIKRLYYEVDDIAQVGQPLIDIDTPDESNERTSTETHQKNVSADTPSEPTAKSPNVQSTDYNNKILAAPAVRRMVRESNVDVSKINGTGKDGRILKEDILNYLGKDKGTLKMPTQTGPSTNVKVSLYTSEDTIVPIRGYGRAMIKSMSESLKIPHFGYSDEYCMDNLIEARNQLNSEAKKRGIKLSYMPLLIKATSLALKEFPIINSSMDEKMENLIYKSSHNISLAMDTTDGLVVPNIKECNMKNVWEIAAELDRLLRLGKEKKFSTSDLTGGTFSISNIGAIGSGTYVNPVIFAPQVAILALGRVRKLPRFDEQENLVAKNVVNVSFSADHRVVDGATMARFSNLLKEYIEHPSSMLADMR</sequence>
<dbReference type="InterPro" id="IPR050743">
    <property type="entry name" value="2-oxoacid_DH_E2_comp"/>
</dbReference>
<keyword evidence="5 10" id="KW-0450">Lipoyl</keyword>
<evidence type="ECO:0000256" key="3">
    <source>
        <dbReference type="ARBA" id="ARBA00007317"/>
    </source>
</evidence>
<dbReference type="FunFam" id="2.40.50.100:FF:000013">
    <property type="entry name" value="Dihydrolipoamide acetyltransferase component of pyruvate dehydrogenase complex"/>
    <property type="match status" value="1"/>
</dbReference>
<comment type="subcellular location">
    <subcellularLocation>
        <location evidence="2">Mitochondrion matrix</location>
    </subcellularLocation>
</comment>
<evidence type="ECO:0000256" key="7">
    <source>
        <dbReference type="ARBA" id="ARBA00023128"/>
    </source>
</evidence>
<dbReference type="SUPFAM" id="SSF47005">
    <property type="entry name" value="Peripheral subunit-binding domain of 2-oxo acid dehydrogenase complex"/>
    <property type="match status" value="1"/>
</dbReference>
<dbReference type="GO" id="GO:0005759">
    <property type="term" value="C:mitochondrial matrix"/>
    <property type="evidence" value="ECO:0007669"/>
    <property type="project" value="UniProtKB-SubCell"/>
</dbReference>
<dbReference type="Pfam" id="PF00364">
    <property type="entry name" value="Biotin_lipoyl"/>
    <property type="match status" value="1"/>
</dbReference>
<comment type="caution">
    <text evidence="14">The sequence shown here is derived from an EMBL/GenBank/DDBJ whole genome shotgun (WGS) entry which is preliminary data.</text>
</comment>
<dbReference type="InterPro" id="IPR004167">
    <property type="entry name" value="PSBD"/>
</dbReference>
<comment type="cofactor">
    <cofactor evidence="1 10">
        <name>(R)-lipoate</name>
        <dbReference type="ChEBI" id="CHEBI:83088"/>
    </cofactor>
</comment>
<dbReference type="EMBL" id="JAKKPZ010000018">
    <property type="protein sequence ID" value="KAI1712530.1"/>
    <property type="molecule type" value="Genomic_DNA"/>
</dbReference>
<proteinExistence type="inferred from homology"/>
<dbReference type="PANTHER" id="PTHR43178">
    <property type="entry name" value="DIHYDROLIPOAMIDE ACETYLTRANSFERASE COMPONENT OF PYRUVATE DEHYDROGENASE COMPLEX"/>
    <property type="match status" value="1"/>
</dbReference>
<comment type="catalytic activity">
    <reaction evidence="9">
        <text>N(6)-[(R)-dihydrolipoyl]-L-lysyl-[protein] + 2-methylpropanoyl-CoA = N(6)-[(R)-S(8)-2-methylpropanoyldihydrolipoyl]-L-lysyl-[protein] + CoA</text>
        <dbReference type="Rhea" id="RHEA:18865"/>
        <dbReference type="Rhea" id="RHEA-COMP:10475"/>
        <dbReference type="Rhea" id="RHEA-COMP:10497"/>
        <dbReference type="ChEBI" id="CHEBI:57287"/>
        <dbReference type="ChEBI" id="CHEBI:57338"/>
        <dbReference type="ChEBI" id="CHEBI:83100"/>
        <dbReference type="ChEBI" id="CHEBI:83142"/>
        <dbReference type="EC" id="2.3.1.168"/>
    </reaction>
    <physiologicalReaction direction="left-to-right" evidence="9">
        <dbReference type="Rhea" id="RHEA:18866"/>
    </physiologicalReaction>
</comment>
<evidence type="ECO:0000256" key="5">
    <source>
        <dbReference type="ARBA" id="ARBA00022823"/>
    </source>
</evidence>
<feature type="domain" description="Lipoyl-binding" evidence="12">
    <location>
        <begin position="41"/>
        <end position="116"/>
    </location>
</feature>
<dbReference type="PROSITE" id="PS00189">
    <property type="entry name" value="LIPOYL"/>
    <property type="match status" value="1"/>
</dbReference>
<dbReference type="GO" id="GO:0016407">
    <property type="term" value="F:acetyltransferase activity"/>
    <property type="evidence" value="ECO:0007669"/>
    <property type="project" value="TreeGrafter"/>
</dbReference>
<dbReference type="AlphaFoldDB" id="A0AAD4N0E5"/>
<dbReference type="SUPFAM" id="SSF52777">
    <property type="entry name" value="CoA-dependent acyltransferases"/>
    <property type="match status" value="1"/>
</dbReference>
<dbReference type="EC" id="2.3.1.-" evidence="10"/>
<reference evidence="14" key="1">
    <citation type="submission" date="2022-01" db="EMBL/GenBank/DDBJ databases">
        <title>Genome Sequence Resource for Two Populations of Ditylenchus destructor, the Migratory Endoparasitic Phytonematode.</title>
        <authorList>
            <person name="Zhang H."/>
            <person name="Lin R."/>
            <person name="Xie B."/>
        </authorList>
    </citation>
    <scope>NUCLEOTIDE SEQUENCE</scope>
    <source>
        <strain evidence="14">BazhouSP</strain>
    </source>
</reference>
<feature type="compositionally biased region" description="Basic and acidic residues" evidence="11">
    <location>
        <begin position="121"/>
        <end position="131"/>
    </location>
</feature>
<protein>
    <recommendedName>
        <fullName evidence="10">Dihydrolipoamide acetyltransferase component of pyruvate dehydrogenase complex</fullName>
        <ecNumber evidence="10">2.3.1.-</ecNumber>
    </recommendedName>
</protein>
<keyword evidence="8 10" id="KW-0012">Acyltransferase</keyword>
<evidence type="ECO:0000259" key="13">
    <source>
        <dbReference type="PROSITE" id="PS51826"/>
    </source>
</evidence>
<evidence type="ECO:0000256" key="4">
    <source>
        <dbReference type="ARBA" id="ARBA00022679"/>
    </source>
</evidence>
<dbReference type="Gene3D" id="2.40.50.100">
    <property type="match status" value="1"/>
</dbReference>
<evidence type="ECO:0000313" key="14">
    <source>
        <dbReference type="EMBL" id="KAI1712530.1"/>
    </source>
</evidence>
<dbReference type="FunFam" id="4.10.320.10:FF:000002">
    <property type="entry name" value="Dihydrolipoamide acetyltransferase component of pyruvate dehydrogenase complex"/>
    <property type="match status" value="1"/>
</dbReference>
<dbReference type="Gene3D" id="3.30.559.10">
    <property type="entry name" value="Chloramphenicol acetyltransferase-like domain"/>
    <property type="match status" value="1"/>
</dbReference>
<dbReference type="InterPro" id="IPR001078">
    <property type="entry name" value="2-oxoacid_DH_actylTfrase"/>
</dbReference>
<dbReference type="InterPro" id="IPR023213">
    <property type="entry name" value="CAT-like_dom_sf"/>
</dbReference>
<organism evidence="14 15">
    <name type="scientific">Ditylenchus destructor</name>
    <dbReference type="NCBI Taxonomy" id="166010"/>
    <lineage>
        <taxon>Eukaryota</taxon>
        <taxon>Metazoa</taxon>
        <taxon>Ecdysozoa</taxon>
        <taxon>Nematoda</taxon>
        <taxon>Chromadorea</taxon>
        <taxon>Rhabditida</taxon>
        <taxon>Tylenchina</taxon>
        <taxon>Tylenchomorpha</taxon>
        <taxon>Sphaerularioidea</taxon>
        <taxon>Anguinidae</taxon>
        <taxon>Anguininae</taxon>
        <taxon>Ditylenchus</taxon>
    </lineage>
</organism>
<dbReference type="PANTHER" id="PTHR43178:SF5">
    <property type="entry name" value="LIPOAMIDE ACYLTRANSFERASE COMPONENT OF BRANCHED-CHAIN ALPHA-KETO ACID DEHYDROGENASE COMPLEX, MITOCHONDRIAL"/>
    <property type="match status" value="1"/>
</dbReference>
<dbReference type="InterPro" id="IPR003016">
    <property type="entry name" value="2-oxoA_DH_lipoyl-BS"/>
</dbReference>
<keyword evidence="4 10" id="KW-0808">Transferase</keyword>
<dbReference type="Gene3D" id="4.10.320.10">
    <property type="entry name" value="E3-binding domain"/>
    <property type="match status" value="1"/>
</dbReference>
<dbReference type="InterPro" id="IPR011053">
    <property type="entry name" value="Single_hybrid_motif"/>
</dbReference>
<dbReference type="FunFam" id="3.30.559.10:FF:000027">
    <property type="entry name" value="Dihydrolipoamide acetyltransferase component of pyruvate dehydrogenase complex"/>
    <property type="match status" value="1"/>
</dbReference>
<keyword evidence="15" id="KW-1185">Reference proteome</keyword>
<evidence type="ECO:0000313" key="15">
    <source>
        <dbReference type="Proteomes" id="UP001201812"/>
    </source>
</evidence>
<dbReference type="InterPro" id="IPR036625">
    <property type="entry name" value="E3-bd_dom_sf"/>
</dbReference>
<gene>
    <name evidence="14" type="ORF">DdX_09622</name>
</gene>
<dbReference type="Proteomes" id="UP001201812">
    <property type="component" value="Unassembled WGS sequence"/>
</dbReference>
<dbReference type="SUPFAM" id="SSF51230">
    <property type="entry name" value="Single hybrid motif"/>
    <property type="match status" value="1"/>
</dbReference>
<evidence type="ECO:0000256" key="11">
    <source>
        <dbReference type="SAM" id="MobiDB-lite"/>
    </source>
</evidence>
<evidence type="ECO:0000256" key="6">
    <source>
        <dbReference type="ARBA" id="ARBA00022946"/>
    </source>
</evidence>
<evidence type="ECO:0000256" key="10">
    <source>
        <dbReference type="RuleBase" id="RU003423"/>
    </source>
</evidence>
<dbReference type="GO" id="GO:0043754">
    <property type="term" value="F:dihydrolipoamide branched chain acyltransferase activity"/>
    <property type="evidence" value="ECO:0007669"/>
    <property type="project" value="UniProtKB-EC"/>
</dbReference>
<dbReference type="Pfam" id="PF00198">
    <property type="entry name" value="2-oxoacid_dh"/>
    <property type="match status" value="1"/>
</dbReference>
<comment type="similarity">
    <text evidence="3 10">Belongs to the 2-oxoacid dehydrogenase family.</text>
</comment>
<evidence type="ECO:0000256" key="1">
    <source>
        <dbReference type="ARBA" id="ARBA00001938"/>
    </source>
</evidence>